<dbReference type="Gene3D" id="1.25.40.10">
    <property type="entry name" value="Tetratricopeptide repeat domain"/>
    <property type="match status" value="3"/>
</dbReference>
<proteinExistence type="predicted"/>
<feature type="repeat" description="PPR" evidence="2">
    <location>
        <begin position="723"/>
        <end position="757"/>
    </location>
</feature>
<dbReference type="InterPro" id="IPR027434">
    <property type="entry name" value="Homing_endonucl"/>
</dbReference>
<feature type="repeat" description="PPR" evidence="2">
    <location>
        <begin position="794"/>
        <end position="828"/>
    </location>
</feature>
<dbReference type="Proteomes" id="UP001633002">
    <property type="component" value="Unassembled WGS sequence"/>
</dbReference>
<feature type="compositionally biased region" description="Polar residues" evidence="3">
    <location>
        <begin position="40"/>
        <end position="52"/>
    </location>
</feature>
<dbReference type="Pfam" id="PF13812">
    <property type="entry name" value="PPR_3"/>
    <property type="match status" value="2"/>
</dbReference>
<evidence type="ECO:0000313" key="5">
    <source>
        <dbReference type="EMBL" id="KAL3699602.1"/>
    </source>
</evidence>
<evidence type="ECO:0000256" key="1">
    <source>
        <dbReference type="ARBA" id="ARBA00022737"/>
    </source>
</evidence>
<dbReference type="AlphaFoldDB" id="A0ABD3I7G8"/>
<dbReference type="PANTHER" id="PTHR47539">
    <property type="entry name" value="PENTATRICOPEPTIDE REPEAT-CONTAINING PROTEIN OTP51, CHLOROPLASTIC"/>
    <property type="match status" value="1"/>
</dbReference>
<feature type="compositionally biased region" description="Basic and acidic residues" evidence="3">
    <location>
        <begin position="207"/>
        <end position="224"/>
    </location>
</feature>
<evidence type="ECO:0000256" key="3">
    <source>
        <dbReference type="SAM" id="MobiDB-lite"/>
    </source>
</evidence>
<name>A0ABD3I7G8_9MARC</name>
<feature type="region of interest" description="Disordered" evidence="3">
    <location>
        <begin position="33"/>
        <end position="359"/>
    </location>
</feature>
<feature type="compositionally biased region" description="Basic and acidic residues" evidence="3">
    <location>
        <begin position="296"/>
        <end position="318"/>
    </location>
</feature>
<dbReference type="InterPro" id="IPR052500">
    <property type="entry name" value="Chloro/Mito_RNA_Process"/>
</dbReference>
<dbReference type="InterPro" id="IPR002885">
    <property type="entry name" value="PPR_rpt"/>
</dbReference>
<keyword evidence="6" id="KW-1185">Reference proteome</keyword>
<feature type="compositionally biased region" description="Polar residues" evidence="3">
    <location>
        <begin position="192"/>
        <end position="206"/>
    </location>
</feature>
<evidence type="ECO:0000313" key="6">
    <source>
        <dbReference type="Proteomes" id="UP001633002"/>
    </source>
</evidence>
<dbReference type="EMBL" id="JBJQOH010000001">
    <property type="protein sequence ID" value="KAL3699602.1"/>
    <property type="molecule type" value="Genomic_DNA"/>
</dbReference>
<feature type="compositionally biased region" description="Basic and acidic residues" evidence="3">
    <location>
        <begin position="105"/>
        <end position="132"/>
    </location>
</feature>
<feature type="compositionally biased region" description="Basic and acidic residues" evidence="3">
    <location>
        <begin position="170"/>
        <end position="190"/>
    </location>
</feature>
<evidence type="ECO:0000259" key="4">
    <source>
        <dbReference type="Pfam" id="PF03161"/>
    </source>
</evidence>
<evidence type="ECO:0000256" key="2">
    <source>
        <dbReference type="PROSITE-ProRule" id="PRU00708"/>
    </source>
</evidence>
<feature type="compositionally biased region" description="Acidic residues" evidence="3">
    <location>
        <begin position="324"/>
        <end position="335"/>
    </location>
</feature>
<organism evidence="5 6">
    <name type="scientific">Riccia sorocarpa</name>
    <dbReference type="NCBI Taxonomy" id="122646"/>
    <lineage>
        <taxon>Eukaryota</taxon>
        <taxon>Viridiplantae</taxon>
        <taxon>Streptophyta</taxon>
        <taxon>Embryophyta</taxon>
        <taxon>Marchantiophyta</taxon>
        <taxon>Marchantiopsida</taxon>
        <taxon>Marchantiidae</taxon>
        <taxon>Marchantiales</taxon>
        <taxon>Ricciaceae</taxon>
        <taxon>Riccia</taxon>
    </lineage>
</organism>
<dbReference type="PANTHER" id="PTHR47539:SF1">
    <property type="entry name" value="PENTATRICOPEPTIDE REPEAT-CONTAINING PROTEIN OTP51, CHLOROPLASTIC"/>
    <property type="match status" value="1"/>
</dbReference>
<dbReference type="Pfam" id="PF01535">
    <property type="entry name" value="PPR"/>
    <property type="match status" value="1"/>
</dbReference>
<keyword evidence="1" id="KW-0677">Repeat</keyword>
<gene>
    <name evidence="5" type="ORF">R1sor_017624</name>
</gene>
<feature type="repeat" description="PPR" evidence="2">
    <location>
        <begin position="758"/>
        <end position="793"/>
    </location>
</feature>
<dbReference type="Gene3D" id="3.10.28.10">
    <property type="entry name" value="Homing endonucleases"/>
    <property type="match status" value="2"/>
</dbReference>
<feature type="repeat" description="PPR" evidence="2">
    <location>
        <begin position="653"/>
        <end position="687"/>
    </location>
</feature>
<dbReference type="NCBIfam" id="TIGR00756">
    <property type="entry name" value="PPR"/>
    <property type="match status" value="4"/>
</dbReference>
<dbReference type="InterPro" id="IPR004860">
    <property type="entry name" value="LAGLIDADG_dom"/>
</dbReference>
<dbReference type="SUPFAM" id="SSF55608">
    <property type="entry name" value="Homing endonucleases"/>
    <property type="match status" value="1"/>
</dbReference>
<dbReference type="InterPro" id="IPR011990">
    <property type="entry name" value="TPR-like_helical_dom_sf"/>
</dbReference>
<dbReference type="PROSITE" id="PS51375">
    <property type="entry name" value="PPR"/>
    <property type="match status" value="4"/>
</dbReference>
<accession>A0ABD3I7G8</accession>
<dbReference type="SUPFAM" id="SSF48452">
    <property type="entry name" value="TPR-like"/>
    <property type="match status" value="1"/>
</dbReference>
<sequence length="1110" mass="125964">MLTSSGRSCSAAYRALSLRSAAAFHSSSFKEIEHDEQEITNRGASIRNSSVDETQKRASTGAPAGAVAGGRFSRPLGFAEGSVKHPSNFKKERVPPAPHRSSVPHADRAKVRELPEIIFKDDAAESIKHDGASQDAAPKLADRDEQMHASKSRRTQTYKQEFSDRGSAFSDRRENGRSREKQHDHMREFSNADVSQPNSGGKNESSGFERRFNRTRATESDYPERRRRRETGDEEYPDERNDRFDSSRTRPDRSDEPHYGYRFKREGPDIGEFRRFDDDPSLSYERTAGHKQHGRTRPEAGFSRDDRFSRSRRDRETSDLATGSDEDFDFRDDDFEGAKSEGSSRLSGGVPRRREGEKRWQYAVRKKQQMAGRTRGKVKKSSQGAAFVDDEELGNAPWGDEDEWRSKKLEWLCRQLPGLKPRGVVTILNEQRRWIEGRDVKYIVEQLLKMNQFLRAHRVLKWEMQQPWYLYDFELNTQVANALGENGKLSRTRDLYDLMIQNQKVPELTTYVLLINCYIEEGTNEALNRALYLFSQMSQMGGYEPPASLRFGLFKALAQKNLTFIEQADQIFEGIKAAGLVPSEEMYNLLVLLHGTSGNQKRMDSLIEEMKELGLKVGDEVYSAVIKACIKEGDVAKAEEAFSDLKKVWEKPIPSVYAALIKLYGKTGMHETALQIFRELKLSGVSINVNVYEPIIEVTADAGNRDTAEQLMEEAQRRGLPSMQGCYCSLIRMYSELGDLEAVERSFQEMQKNGHHPTIATYNAILEAYVRQGLVEKAEGIYGRLRDEKKINPNPKTYELMIKLYGDVRDSEKLNKVFKEMSEKRMDVPKGQAGEILKGAVGPKQIQALRNSKLKLHKNQREVLAGVLLGGARVESHDKNRTYEIHFEQDAGDEVRSNLLRHLYAKFEDWSEESPKERLTDDSRSSSQTKKVLAFQTVSHGSFRFFAHQYRPDGKPKIPRLIHRWLSPQTLAYWYMYGGRRCPQTGSIILNASAYSSKELSLVVDALKAKTIECEKRQTKDDLSLVVAGKSATWLWKLMQPHIFPGAEASLKPEETHCNSARVLSCSMMPSSVHVGPAVGGERVEKPGTSWIVQGKTLICSCTTSVFPAS</sequence>
<protein>
    <recommendedName>
        <fullName evidence="4">Homing endonuclease LAGLIDADG domain-containing protein</fullName>
    </recommendedName>
</protein>
<reference evidence="5 6" key="1">
    <citation type="submission" date="2024-09" db="EMBL/GenBank/DDBJ databases">
        <title>Chromosome-scale assembly of Riccia sorocarpa.</title>
        <authorList>
            <person name="Paukszto L."/>
        </authorList>
    </citation>
    <scope>NUCLEOTIDE SEQUENCE [LARGE SCALE GENOMIC DNA]</scope>
    <source>
        <strain evidence="5">LP-2024</strain>
        <tissue evidence="5">Aerial parts of the thallus</tissue>
    </source>
</reference>
<dbReference type="Pfam" id="PF03161">
    <property type="entry name" value="LAGLIDADG_2"/>
    <property type="match status" value="1"/>
</dbReference>
<feature type="domain" description="Homing endonuclease LAGLIDADG" evidence="4">
    <location>
        <begin position="861"/>
        <end position="1035"/>
    </location>
</feature>
<feature type="compositionally biased region" description="Basic and acidic residues" evidence="3">
    <location>
        <begin position="238"/>
        <end position="278"/>
    </location>
</feature>
<comment type="caution">
    <text evidence="5">The sequence shown here is derived from an EMBL/GenBank/DDBJ whole genome shotgun (WGS) entry which is preliminary data.</text>
</comment>